<gene>
    <name evidence="2" type="ORF">FHS28_003380</name>
</gene>
<name>A0ABR6GV89_9BURK</name>
<protein>
    <submittedName>
        <fullName evidence="2">Uncharacterized protein</fullName>
    </submittedName>
</protein>
<keyword evidence="1" id="KW-0732">Signal</keyword>
<proteinExistence type="predicted"/>
<evidence type="ECO:0000313" key="2">
    <source>
        <dbReference type="EMBL" id="MBB3195970.1"/>
    </source>
</evidence>
<feature type="signal peptide" evidence="1">
    <location>
        <begin position="1"/>
        <end position="21"/>
    </location>
</feature>
<feature type="chain" id="PRO_5045679151" evidence="1">
    <location>
        <begin position="22"/>
        <end position="284"/>
    </location>
</feature>
<comment type="caution">
    <text evidence="2">The sequence shown here is derived from an EMBL/GenBank/DDBJ whole genome shotgun (WGS) entry which is preliminary data.</text>
</comment>
<evidence type="ECO:0000256" key="1">
    <source>
        <dbReference type="SAM" id="SignalP"/>
    </source>
</evidence>
<organism evidence="2 3">
    <name type="scientific">Roseateles terrae</name>
    <dbReference type="NCBI Taxonomy" id="431060"/>
    <lineage>
        <taxon>Bacteria</taxon>
        <taxon>Pseudomonadati</taxon>
        <taxon>Pseudomonadota</taxon>
        <taxon>Betaproteobacteria</taxon>
        <taxon>Burkholderiales</taxon>
        <taxon>Sphaerotilaceae</taxon>
        <taxon>Roseateles</taxon>
    </lineage>
</organism>
<evidence type="ECO:0000313" key="3">
    <source>
        <dbReference type="Proteomes" id="UP000574369"/>
    </source>
</evidence>
<reference evidence="2 3" key="1">
    <citation type="submission" date="2020-08" db="EMBL/GenBank/DDBJ databases">
        <title>Genomic Encyclopedia of Type Strains, Phase III (KMG-III): the genomes of soil and plant-associated and newly described type strains.</title>
        <authorList>
            <person name="Whitman W."/>
        </authorList>
    </citation>
    <scope>NUCLEOTIDE SEQUENCE [LARGE SCALE GENOMIC DNA]</scope>
    <source>
        <strain evidence="2 3">CECT 7247</strain>
    </source>
</reference>
<dbReference type="EMBL" id="JACHXO010000006">
    <property type="protein sequence ID" value="MBB3195970.1"/>
    <property type="molecule type" value="Genomic_DNA"/>
</dbReference>
<dbReference type="RefSeq" id="WP_088453419.1">
    <property type="nucleotide sequence ID" value="NZ_JACHXO010000006.1"/>
</dbReference>
<keyword evidence="3" id="KW-1185">Reference proteome</keyword>
<accession>A0ABR6GV89</accession>
<dbReference type="Proteomes" id="UP000574369">
    <property type="component" value="Unassembled WGS sequence"/>
</dbReference>
<sequence length="284" mass="31197">MTSIACRLAAAGLAISASLCATPAWTAAIGTTFGRPHILGTVASGEFEEAKTDLTGHFDQPLSLKIDPRSHPHEVMRIGLWLREQRPTLKLKGSCTGACAWFMLDSGHLLSIDRGTVIAFSVFPETWAQVRMQLDRGDISIDDERSRASRDDFIARIPASVWDHSQALRAARVQQARAPAWVQQFVEAVTQPVLRDLVHDETDFKVGLKLSPQNCLWWVPDAEGLRQLGVSAPASYQPVTAAEAGKVLDIDPRMIYVGPALRESPEKPLCDPAPGVRIKLPFMR</sequence>